<gene>
    <name evidence="2" type="ORF">ACH5RR_033310</name>
</gene>
<dbReference type="Pfam" id="PF11926">
    <property type="entry name" value="DUF3444"/>
    <property type="match status" value="1"/>
</dbReference>
<reference evidence="2 3" key="1">
    <citation type="submission" date="2024-11" db="EMBL/GenBank/DDBJ databases">
        <title>A near-complete genome assembly of Cinchona calisaya.</title>
        <authorList>
            <person name="Lian D.C."/>
            <person name="Zhao X.W."/>
            <person name="Wei L."/>
        </authorList>
    </citation>
    <scope>NUCLEOTIDE SEQUENCE [LARGE SCALE GENOMIC DNA]</scope>
    <source>
        <tissue evidence="2">Nenye</tissue>
    </source>
</reference>
<protein>
    <recommendedName>
        <fullName evidence="1">DUF3444 domain-containing protein</fullName>
    </recommendedName>
</protein>
<dbReference type="PANTHER" id="PTHR45089">
    <property type="entry name" value="DNAJ HEAT SHOCK AMINO-TERMINAL DOMAIN PROTEIN-RELATED"/>
    <property type="match status" value="1"/>
</dbReference>
<dbReference type="EMBL" id="JBJUIK010000013">
    <property type="protein sequence ID" value="KAL3507928.1"/>
    <property type="molecule type" value="Genomic_DNA"/>
</dbReference>
<dbReference type="PANTHER" id="PTHR45089:SF24">
    <property type="entry name" value="DNAJ HEAT SHOCK N-TERMINAL DOMAIN-CONTAINING PROTEIN"/>
    <property type="match status" value="1"/>
</dbReference>
<sequence length="114" mass="13110">MDKNHLSSQPSSRVPANNAEHIFVIEVSESDSNSRDNSVSNAIDYSKTLINDFEMQRSKGCFRSGQVWACYDYHFSLKHKTPRLYVQIMEVVSDDNLRLRTSFLVPAEHAADWK</sequence>
<dbReference type="Proteomes" id="UP001630127">
    <property type="component" value="Unassembled WGS sequence"/>
</dbReference>
<proteinExistence type="predicted"/>
<name>A0ABD2YKL6_9GENT</name>
<feature type="domain" description="DUF3444" evidence="1">
    <location>
        <begin position="41"/>
        <end position="108"/>
    </location>
</feature>
<keyword evidence="3" id="KW-1185">Reference proteome</keyword>
<evidence type="ECO:0000313" key="3">
    <source>
        <dbReference type="Proteomes" id="UP001630127"/>
    </source>
</evidence>
<dbReference type="AlphaFoldDB" id="A0ABD2YKL6"/>
<organism evidence="2 3">
    <name type="scientific">Cinchona calisaya</name>
    <dbReference type="NCBI Taxonomy" id="153742"/>
    <lineage>
        <taxon>Eukaryota</taxon>
        <taxon>Viridiplantae</taxon>
        <taxon>Streptophyta</taxon>
        <taxon>Embryophyta</taxon>
        <taxon>Tracheophyta</taxon>
        <taxon>Spermatophyta</taxon>
        <taxon>Magnoliopsida</taxon>
        <taxon>eudicotyledons</taxon>
        <taxon>Gunneridae</taxon>
        <taxon>Pentapetalae</taxon>
        <taxon>asterids</taxon>
        <taxon>lamiids</taxon>
        <taxon>Gentianales</taxon>
        <taxon>Rubiaceae</taxon>
        <taxon>Cinchonoideae</taxon>
        <taxon>Cinchoneae</taxon>
        <taxon>Cinchona</taxon>
    </lineage>
</organism>
<comment type="caution">
    <text evidence="2">The sequence shown here is derived from an EMBL/GenBank/DDBJ whole genome shotgun (WGS) entry which is preliminary data.</text>
</comment>
<dbReference type="InterPro" id="IPR024593">
    <property type="entry name" value="DUF3444"/>
</dbReference>
<evidence type="ECO:0000313" key="2">
    <source>
        <dbReference type="EMBL" id="KAL3507928.1"/>
    </source>
</evidence>
<evidence type="ECO:0000259" key="1">
    <source>
        <dbReference type="Pfam" id="PF11926"/>
    </source>
</evidence>
<accession>A0ABD2YKL6</accession>